<evidence type="ECO:0000313" key="2">
    <source>
        <dbReference type="Proteomes" id="UP001165960"/>
    </source>
</evidence>
<accession>A0ACC2T4B9</accession>
<proteinExistence type="predicted"/>
<organism evidence="1 2">
    <name type="scientific">Entomophthora muscae</name>
    <dbReference type="NCBI Taxonomy" id="34485"/>
    <lineage>
        <taxon>Eukaryota</taxon>
        <taxon>Fungi</taxon>
        <taxon>Fungi incertae sedis</taxon>
        <taxon>Zoopagomycota</taxon>
        <taxon>Entomophthoromycotina</taxon>
        <taxon>Entomophthoromycetes</taxon>
        <taxon>Entomophthorales</taxon>
        <taxon>Entomophthoraceae</taxon>
        <taxon>Entomophthora</taxon>
    </lineage>
</organism>
<sequence>MGAATFVDVKEALLNYVHPNCKLSIALQSGIYGAQTVPELMRHLSSFKEQFDVPFPDYKKSTSFLTSEFKGKSLEKDPSKKTALSTMPSTSNSASNHTCYKCGQLGHLSQDYKLPKANFCHLGHKESKYDKHTEEEEREEDIEDPKNLLSSQVKEKTLTASSNHPSSTIDTNLSIPDQGNFLLNQEACPD</sequence>
<evidence type="ECO:0000313" key="1">
    <source>
        <dbReference type="EMBL" id="KAJ9069425.1"/>
    </source>
</evidence>
<dbReference type="Proteomes" id="UP001165960">
    <property type="component" value="Unassembled WGS sequence"/>
</dbReference>
<protein>
    <submittedName>
        <fullName evidence="1">Uncharacterized protein</fullName>
    </submittedName>
</protein>
<gene>
    <name evidence="1" type="ORF">DSO57_1018653</name>
</gene>
<reference evidence="1" key="1">
    <citation type="submission" date="2022-04" db="EMBL/GenBank/DDBJ databases">
        <title>Genome of the entomopathogenic fungus Entomophthora muscae.</title>
        <authorList>
            <person name="Elya C."/>
            <person name="Lovett B.R."/>
            <person name="Lee E."/>
            <person name="Macias A.M."/>
            <person name="Hajek A.E."/>
            <person name="De Bivort B.L."/>
            <person name="Kasson M.T."/>
            <person name="De Fine Licht H.H."/>
            <person name="Stajich J.E."/>
        </authorList>
    </citation>
    <scope>NUCLEOTIDE SEQUENCE</scope>
    <source>
        <strain evidence="1">Berkeley</strain>
    </source>
</reference>
<name>A0ACC2T4B9_9FUNG</name>
<keyword evidence="2" id="KW-1185">Reference proteome</keyword>
<comment type="caution">
    <text evidence="1">The sequence shown here is derived from an EMBL/GenBank/DDBJ whole genome shotgun (WGS) entry which is preliminary data.</text>
</comment>
<dbReference type="EMBL" id="QTSX02003632">
    <property type="protein sequence ID" value="KAJ9069425.1"/>
    <property type="molecule type" value="Genomic_DNA"/>
</dbReference>